<dbReference type="GO" id="GO:0016787">
    <property type="term" value="F:hydrolase activity"/>
    <property type="evidence" value="ECO:0007669"/>
    <property type="project" value="UniProtKB-KW"/>
</dbReference>
<dbReference type="PANTHER" id="PTHR33886:SF9">
    <property type="entry name" value="UNSATURATED RHAMNOGALACTURONAN HYDROLASE (EUROFUNG)"/>
    <property type="match status" value="1"/>
</dbReference>
<comment type="caution">
    <text evidence="3">The sequence shown here is derived from an EMBL/GenBank/DDBJ whole genome shotgun (WGS) entry which is preliminary data.</text>
</comment>
<keyword evidence="4" id="KW-1185">Reference proteome</keyword>
<feature type="signal peptide" evidence="2">
    <location>
        <begin position="1"/>
        <end position="21"/>
    </location>
</feature>
<keyword evidence="2" id="KW-0732">Signal</keyword>
<evidence type="ECO:0000313" key="3">
    <source>
        <dbReference type="EMBL" id="KAH7043340.1"/>
    </source>
</evidence>
<dbReference type="InterPro" id="IPR010905">
    <property type="entry name" value="Glyco_hydro_88"/>
</dbReference>
<dbReference type="Pfam" id="PF07470">
    <property type="entry name" value="Glyco_hydro_88"/>
    <property type="match status" value="1"/>
</dbReference>
<evidence type="ECO:0000313" key="4">
    <source>
        <dbReference type="Proteomes" id="UP000774617"/>
    </source>
</evidence>
<dbReference type="InterPro" id="IPR012341">
    <property type="entry name" value="6hp_glycosidase-like_sf"/>
</dbReference>
<proteinExistence type="predicted"/>
<reference evidence="3 4" key="1">
    <citation type="journal article" date="2021" name="Nat. Commun.">
        <title>Genetic determinants of endophytism in the Arabidopsis root mycobiome.</title>
        <authorList>
            <person name="Mesny F."/>
            <person name="Miyauchi S."/>
            <person name="Thiergart T."/>
            <person name="Pickel B."/>
            <person name="Atanasova L."/>
            <person name="Karlsson M."/>
            <person name="Huettel B."/>
            <person name="Barry K.W."/>
            <person name="Haridas S."/>
            <person name="Chen C."/>
            <person name="Bauer D."/>
            <person name="Andreopoulos W."/>
            <person name="Pangilinan J."/>
            <person name="LaButti K."/>
            <person name="Riley R."/>
            <person name="Lipzen A."/>
            <person name="Clum A."/>
            <person name="Drula E."/>
            <person name="Henrissat B."/>
            <person name="Kohler A."/>
            <person name="Grigoriev I.V."/>
            <person name="Martin F.M."/>
            <person name="Hacquard S."/>
        </authorList>
    </citation>
    <scope>NUCLEOTIDE SEQUENCE [LARGE SCALE GENOMIC DNA]</scope>
    <source>
        <strain evidence="3 4">MPI-SDFR-AT-0080</strain>
    </source>
</reference>
<dbReference type="SUPFAM" id="SSF48208">
    <property type="entry name" value="Six-hairpin glycosidases"/>
    <property type="match status" value="1"/>
</dbReference>
<protein>
    <submittedName>
        <fullName evidence="3">Glycosyl hydrolase</fullName>
    </submittedName>
</protein>
<dbReference type="EMBL" id="JAGTJR010000023">
    <property type="protein sequence ID" value="KAH7043340.1"/>
    <property type="molecule type" value="Genomic_DNA"/>
</dbReference>
<gene>
    <name evidence="3" type="ORF">B0J12DRAFT_199519</name>
</gene>
<organism evidence="3 4">
    <name type="scientific">Macrophomina phaseolina</name>
    <dbReference type="NCBI Taxonomy" id="35725"/>
    <lineage>
        <taxon>Eukaryota</taxon>
        <taxon>Fungi</taxon>
        <taxon>Dikarya</taxon>
        <taxon>Ascomycota</taxon>
        <taxon>Pezizomycotina</taxon>
        <taxon>Dothideomycetes</taxon>
        <taxon>Dothideomycetes incertae sedis</taxon>
        <taxon>Botryosphaeriales</taxon>
        <taxon>Botryosphaeriaceae</taxon>
        <taxon>Macrophomina</taxon>
    </lineage>
</organism>
<dbReference type="Proteomes" id="UP000774617">
    <property type="component" value="Unassembled WGS sequence"/>
</dbReference>
<feature type="chain" id="PRO_5046457614" evidence="2">
    <location>
        <begin position="22"/>
        <end position="385"/>
    </location>
</feature>
<evidence type="ECO:0000256" key="1">
    <source>
        <dbReference type="ARBA" id="ARBA00022801"/>
    </source>
</evidence>
<sequence>MKLSSFAAAAALSASTAAAQAQQKYSTWMADSLILKNIAADNHYTNAVLYRGIDLVYKAYGNESYYTWVKEQLDQIVSDNGTIATYPTDKDSLDDILLGRALLELYGQTNATKYKAAAGLLREQLNFQARTPAGGFWHRVPTYPNQMWLDGIYMADVFYAQWTAAFEPTNTTAWDDILLQYELIEQHLRNKTSNLLYHGYDELKKAVWADPVTGASPHVWDRALGWYVMALLDVLDYFPKDHAGHQKLIDWYVACADGILAAQDAETGGWWLVMDEPYPGMAGNYIESSGTAMFTYGLLKGARMGYISDEKYTAAATKAYELMTTEYAVANATGGMLNWEGTVEVGSLSGNASYQYYIGVPLAENDLKGAGPFIYAALEYEAFTA</sequence>
<dbReference type="InterPro" id="IPR008928">
    <property type="entry name" value="6-hairpin_glycosidase_sf"/>
</dbReference>
<keyword evidence="1 3" id="KW-0378">Hydrolase</keyword>
<dbReference type="Gene3D" id="1.50.10.10">
    <property type="match status" value="1"/>
</dbReference>
<dbReference type="InterPro" id="IPR052043">
    <property type="entry name" value="PolySaccharide_Degr_Enz"/>
</dbReference>
<name>A0ABQ8G396_9PEZI</name>
<accession>A0ABQ8G396</accession>
<evidence type="ECO:0000256" key="2">
    <source>
        <dbReference type="SAM" id="SignalP"/>
    </source>
</evidence>
<dbReference type="PANTHER" id="PTHR33886">
    <property type="entry name" value="UNSATURATED RHAMNOGALACTURONAN HYDROLASE (EUROFUNG)"/>
    <property type="match status" value="1"/>
</dbReference>